<evidence type="ECO:0000313" key="2">
    <source>
        <dbReference type="Proteomes" id="UP000235916"/>
    </source>
</evidence>
<reference evidence="1 2" key="1">
    <citation type="submission" date="2018-01" db="EMBL/GenBank/DDBJ databases">
        <title>Draft genome sequence of Paucibacter aquatile CR182 isolated from freshwater of the Nakdong River.</title>
        <authorList>
            <person name="Choi A."/>
            <person name="Chung E.J."/>
        </authorList>
    </citation>
    <scope>NUCLEOTIDE SEQUENCE [LARGE SCALE GENOMIC DNA]</scope>
    <source>
        <strain evidence="1 2">CR182</strain>
    </source>
</reference>
<protein>
    <submittedName>
        <fullName evidence="1">Uncharacterized protein</fullName>
    </submittedName>
</protein>
<comment type="caution">
    <text evidence="1">The sequence shown here is derived from an EMBL/GenBank/DDBJ whole genome shotgun (WGS) entry which is preliminary data.</text>
</comment>
<evidence type="ECO:0000313" key="1">
    <source>
        <dbReference type="EMBL" id="PND37386.1"/>
    </source>
</evidence>
<organism evidence="1 2">
    <name type="scientific">Kinneretia aquatilis</name>
    <dbReference type="NCBI Taxonomy" id="2070761"/>
    <lineage>
        <taxon>Bacteria</taxon>
        <taxon>Pseudomonadati</taxon>
        <taxon>Pseudomonadota</taxon>
        <taxon>Betaproteobacteria</taxon>
        <taxon>Burkholderiales</taxon>
        <taxon>Sphaerotilaceae</taxon>
        <taxon>Roseateles</taxon>
    </lineage>
</organism>
<gene>
    <name evidence="1" type="ORF">C1O66_07490</name>
</gene>
<dbReference type="AlphaFoldDB" id="A0A2N8KVA6"/>
<sequence length="185" mass="20726">MGRGYGIEQLLDAAVRSVSAFGSADALVDDETVSERPRHTIKTQEFLQAIRRQVAGDDPERRARFEKSLQPSLDLPELTVDYAWRQWLLQVTSLPGTKRQSMNTLRESQSKLYEIDVIRRHMQGNAVKPVLLINTDTLNGAASEEVVKEATSMLDRLLRLAKAEQLDVIEASSPMEAAEHVNALQ</sequence>
<dbReference type="Proteomes" id="UP000235916">
    <property type="component" value="Unassembled WGS sequence"/>
</dbReference>
<proteinExistence type="predicted"/>
<name>A0A2N8KVA6_9BURK</name>
<dbReference type="EMBL" id="POSP01000003">
    <property type="protein sequence ID" value="PND37386.1"/>
    <property type="molecule type" value="Genomic_DNA"/>
</dbReference>
<accession>A0A2N8KVA6</accession>
<keyword evidence="2" id="KW-1185">Reference proteome</keyword>